<dbReference type="Pfam" id="PF01798">
    <property type="entry name" value="Nop"/>
    <property type="match status" value="1"/>
</dbReference>
<dbReference type="InterPro" id="IPR012976">
    <property type="entry name" value="NOSIC"/>
</dbReference>
<dbReference type="SUPFAM" id="SSF89124">
    <property type="entry name" value="Nop domain"/>
    <property type="match status" value="1"/>
</dbReference>
<reference evidence="12" key="2">
    <citation type="submission" date="2015-01" db="EMBL/GenBank/DDBJ databases">
        <title>Evolutionary Origins and Diversification of the Mycorrhizal Mutualists.</title>
        <authorList>
            <consortium name="DOE Joint Genome Institute"/>
            <consortium name="Mycorrhizal Genomics Consortium"/>
            <person name="Kohler A."/>
            <person name="Kuo A."/>
            <person name="Nagy L.G."/>
            <person name="Floudas D."/>
            <person name="Copeland A."/>
            <person name="Barry K.W."/>
            <person name="Cichocki N."/>
            <person name="Veneault-Fourrey C."/>
            <person name="LaButti K."/>
            <person name="Lindquist E.A."/>
            <person name="Lipzen A."/>
            <person name="Lundell T."/>
            <person name="Morin E."/>
            <person name="Murat C."/>
            <person name="Riley R."/>
            <person name="Ohm R."/>
            <person name="Sun H."/>
            <person name="Tunlid A."/>
            <person name="Henrissat B."/>
            <person name="Grigoriev I.V."/>
            <person name="Hibbett D.S."/>
            <person name="Martin F."/>
        </authorList>
    </citation>
    <scope>NUCLEOTIDE SEQUENCE [LARGE SCALE GENOMIC DNA]</scope>
    <source>
        <strain evidence="12">MUT 4182</strain>
    </source>
</reference>
<evidence type="ECO:0000256" key="1">
    <source>
        <dbReference type="ARBA" id="ARBA00004123"/>
    </source>
</evidence>
<sequence>MSSLANELMNDLEDTAEDEEEHEEQVAGPSGLGKPLKRKAEEDAEMDEDEEEDGEDEEQPTIEGGVAPGGIAPAQELDAEDVEQMDLAEVDDVRNVAKLEGSKRMMDVLHDIDKYIENPSKDTTMSLDNPEYALIVKANNLSVDIDNEILIVHKFIRDTYGPKFPELHQLVPDPNMFIRAVRVIGNEAELPRGKLTGALPPAIVMTVTIAATTTKGTPLPDAVWQALVRACDLADRLEEARKKIFSYVRSRMSALAPNLTAIVGSTCAAKLLGVAGGLSALAKMPACNIAVLGVQKKIVAGFSTATQNRHSGFLAQSDLIQETPSDYRQKAQRTLAAKVALSARMDLQPGNNGSFGRQQREKVAKHIEKLAEPPPAKVVKALPVPDDGPKKRRGGKKARKAKEAYAQTELRKLQNRMAFGEAEVEVGAFDETKGLGMLGSTTGKVRANVVDSKSRAKMSKANRLRTQVLTKAAQTQGLSGTATSLVFTPVQGLELVNPGAAAAAARVKAANDRWFGANTGTFSIIPKASGSGAGPS</sequence>
<dbReference type="PANTHER" id="PTHR13904">
    <property type="entry name" value="PRE-MRNA SPLICING FACTOR PRP31"/>
    <property type="match status" value="1"/>
</dbReference>
<comment type="similarity">
    <text evidence="2">Belongs to the PRP31 family.</text>
</comment>
<protein>
    <recommendedName>
        <fullName evidence="10">Nop domain-containing protein</fullName>
    </recommendedName>
</protein>
<feature type="domain" description="Nop" evidence="10">
    <location>
        <begin position="255"/>
        <end position="372"/>
    </location>
</feature>
<dbReference type="FunFam" id="1.10.287.4070:FF:000003">
    <property type="entry name" value="U4/U6 small nuclear ribonucleoprotein PRP31"/>
    <property type="match status" value="1"/>
</dbReference>
<name>A0A0C3M5I8_9AGAM</name>
<keyword evidence="6" id="KW-0508">mRNA splicing</keyword>
<keyword evidence="8" id="KW-0687">Ribonucleoprotein</keyword>
<dbReference type="GO" id="GO:0003723">
    <property type="term" value="F:RNA binding"/>
    <property type="evidence" value="ECO:0007669"/>
    <property type="project" value="UniProtKB-KW"/>
</dbReference>
<dbReference type="EMBL" id="KN822989">
    <property type="protein sequence ID" value="KIO28902.1"/>
    <property type="molecule type" value="Genomic_DNA"/>
</dbReference>
<evidence type="ECO:0000313" key="11">
    <source>
        <dbReference type="EMBL" id="KIO28902.1"/>
    </source>
</evidence>
<dbReference type="SMART" id="SM00931">
    <property type="entry name" value="NOSIC"/>
    <property type="match status" value="1"/>
</dbReference>
<dbReference type="GO" id="GO:0046540">
    <property type="term" value="C:U4/U6 x U5 tri-snRNP complex"/>
    <property type="evidence" value="ECO:0007669"/>
    <property type="project" value="InterPro"/>
</dbReference>
<accession>A0A0C3M5I8</accession>
<dbReference type="InterPro" id="IPR002687">
    <property type="entry name" value="Nop_dom"/>
</dbReference>
<dbReference type="FunFam" id="1.10.246.90:FF:000002">
    <property type="entry name" value="U4/U6 small nuclear ribonucleoprotein Prp31"/>
    <property type="match status" value="1"/>
</dbReference>
<feature type="region of interest" description="Disordered" evidence="9">
    <location>
        <begin position="379"/>
        <end position="402"/>
    </location>
</feature>
<dbReference type="InterPro" id="IPR042239">
    <property type="entry name" value="Nop_C"/>
</dbReference>
<dbReference type="GO" id="GO:0071011">
    <property type="term" value="C:precatalytic spliceosome"/>
    <property type="evidence" value="ECO:0007669"/>
    <property type="project" value="TreeGrafter"/>
</dbReference>
<evidence type="ECO:0000256" key="7">
    <source>
        <dbReference type="ARBA" id="ARBA00023242"/>
    </source>
</evidence>
<evidence type="ECO:0000256" key="5">
    <source>
        <dbReference type="ARBA" id="ARBA00022884"/>
    </source>
</evidence>
<reference evidence="11 12" key="1">
    <citation type="submission" date="2014-04" db="EMBL/GenBank/DDBJ databases">
        <authorList>
            <consortium name="DOE Joint Genome Institute"/>
            <person name="Kuo A."/>
            <person name="Girlanda M."/>
            <person name="Perotto S."/>
            <person name="Kohler A."/>
            <person name="Nagy L.G."/>
            <person name="Floudas D."/>
            <person name="Copeland A."/>
            <person name="Barry K.W."/>
            <person name="Cichocki N."/>
            <person name="Veneault-Fourrey C."/>
            <person name="LaButti K."/>
            <person name="Lindquist E.A."/>
            <person name="Lipzen A."/>
            <person name="Lundell T."/>
            <person name="Morin E."/>
            <person name="Murat C."/>
            <person name="Sun H."/>
            <person name="Tunlid A."/>
            <person name="Henrissat B."/>
            <person name="Grigoriev I.V."/>
            <person name="Hibbett D.S."/>
            <person name="Martin F."/>
            <person name="Nordberg H.P."/>
            <person name="Cantor M.N."/>
            <person name="Hua S.X."/>
        </authorList>
    </citation>
    <scope>NUCLEOTIDE SEQUENCE [LARGE SCALE GENOMIC DNA]</scope>
    <source>
        <strain evidence="11 12">MUT 4182</strain>
    </source>
</reference>
<gene>
    <name evidence="11" type="ORF">M407DRAFT_21979</name>
</gene>
<dbReference type="GO" id="GO:0005687">
    <property type="term" value="C:U4 snRNP"/>
    <property type="evidence" value="ECO:0007669"/>
    <property type="project" value="TreeGrafter"/>
</dbReference>
<feature type="compositionally biased region" description="Acidic residues" evidence="9">
    <location>
        <begin position="10"/>
        <end position="23"/>
    </location>
</feature>
<comment type="subcellular location">
    <subcellularLocation>
        <location evidence="1">Nucleus</location>
    </subcellularLocation>
</comment>
<dbReference type="GO" id="GO:0000244">
    <property type="term" value="P:spliceosomal tri-snRNP complex assembly"/>
    <property type="evidence" value="ECO:0007669"/>
    <property type="project" value="InterPro"/>
</dbReference>
<evidence type="ECO:0000256" key="4">
    <source>
        <dbReference type="ARBA" id="ARBA00022728"/>
    </source>
</evidence>
<evidence type="ECO:0000256" key="2">
    <source>
        <dbReference type="ARBA" id="ARBA00005572"/>
    </source>
</evidence>
<dbReference type="PROSITE" id="PS51358">
    <property type="entry name" value="NOP"/>
    <property type="match status" value="1"/>
</dbReference>
<dbReference type="Gene3D" id="1.10.287.4070">
    <property type="match status" value="1"/>
</dbReference>
<evidence type="ECO:0000256" key="8">
    <source>
        <dbReference type="ARBA" id="ARBA00023274"/>
    </source>
</evidence>
<evidence type="ECO:0000313" key="12">
    <source>
        <dbReference type="Proteomes" id="UP000054248"/>
    </source>
</evidence>
<feature type="region of interest" description="Disordered" evidence="9">
    <location>
        <begin position="1"/>
        <end position="72"/>
    </location>
</feature>
<evidence type="ECO:0000259" key="10">
    <source>
        <dbReference type="PROSITE" id="PS51358"/>
    </source>
</evidence>
<proteinExistence type="inferred from homology"/>
<dbReference type="STRING" id="1051891.A0A0C3M5I8"/>
<keyword evidence="4" id="KW-0747">Spliceosome</keyword>
<evidence type="ECO:0000256" key="3">
    <source>
        <dbReference type="ARBA" id="ARBA00022664"/>
    </source>
</evidence>
<dbReference type="Gene3D" id="1.10.246.90">
    <property type="entry name" value="Nop domain"/>
    <property type="match status" value="1"/>
</dbReference>
<keyword evidence="5" id="KW-0694">RNA-binding</keyword>
<evidence type="ECO:0000256" key="9">
    <source>
        <dbReference type="SAM" id="MobiDB-lite"/>
    </source>
</evidence>
<feature type="compositionally biased region" description="Acidic residues" evidence="9">
    <location>
        <begin position="42"/>
        <end position="60"/>
    </location>
</feature>
<keyword evidence="3" id="KW-0507">mRNA processing</keyword>
<dbReference type="OrthoDB" id="4771285at2759"/>
<dbReference type="HOGENOM" id="CLU_026337_2_0_1"/>
<dbReference type="InterPro" id="IPR027105">
    <property type="entry name" value="Prp31"/>
</dbReference>
<keyword evidence="7" id="KW-0539">Nucleus</keyword>
<dbReference type="PANTHER" id="PTHR13904:SF0">
    <property type="entry name" value="U4_U6 SMALL NUCLEAR RIBONUCLEOPROTEIN PRP31"/>
    <property type="match status" value="1"/>
</dbReference>
<dbReference type="InterPro" id="IPR036070">
    <property type="entry name" value="Nop_dom_sf"/>
</dbReference>
<dbReference type="Pfam" id="PF09785">
    <property type="entry name" value="Prp31_C"/>
    <property type="match status" value="1"/>
</dbReference>
<keyword evidence="12" id="KW-1185">Reference proteome</keyword>
<feature type="compositionally biased region" description="Basic residues" evidence="9">
    <location>
        <begin position="390"/>
        <end position="400"/>
    </location>
</feature>
<dbReference type="AlphaFoldDB" id="A0A0C3M5I8"/>
<evidence type="ECO:0000256" key="6">
    <source>
        <dbReference type="ARBA" id="ARBA00023187"/>
    </source>
</evidence>
<dbReference type="InterPro" id="IPR019175">
    <property type="entry name" value="Prp31_C"/>
</dbReference>
<organism evidence="11 12">
    <name type="scientific">Tulasnella calospora MUT 4182</name>
    <dbReference type="NCBI Taxonomy" id="1051891"/>
    <lineage>
        <taxon>Eukaryota</taxon>
        <taxon>Fungi</taxon>
        <taxon>Dikarya</taxon>
        <taxon>Basidiomycota</taxon>
        <taxon>Agaricomycotina</taxon>
        <taxon>Agaricomycetes</taxon>
        <taxon>Cantharellales</taxon>
        <taxon>Tulasnellaceae</taxon>
        <taxon>Tulasnella</taxon>
    </lineage>
</organism>
<dbReference type="Proteomes" id="UP000054248">
    <property type="component" value="Unassembled WGS sequence"/>
</dbReference>